<dbReference type="AlphaFoldDB" id="X1UDB9"/>
<keyword evidence="1" id="KW-0560">Oxidoreductase</keyword>
<dbReference type="SUPFAM" id="SSF53706">
    <property type="entry name" value="Formate dehydrogenase/DMSO reductase, domains 1-3"/>
    <property type="match status" value="1"/>
</dbReference>
<protein>
    <recommendedName>
        <fullName evidence="2">Molybdopterin oxidoreductase domain-containing protein</fullName>
    </recommendedName>
</protein>
<dbReference type="EMBL" id="BARW01018712">
    <property type="protein sequence ID" value="GAJ01562.1"/>
    <property type="molecule type" value="Genomic_DNA"/>
</dbReference>
<comment type="caution">
    <text evidence="3">The sequence shown here is derived from an EMBL/GenBank/DDBJ whole genome shotgun (WGS) entry which is preliminary data.</text>
</comment>
<dbReference type="Gene3D" id="3.40.228.10">
    <property type="entry name" value="Dimethylsulfoxide Reductase, domain 2"/>
    <property type="match status" value="1"/>
</dbReference>
<evidence type="ECO:0000259" key="2">
    <source>
        <dbReference type="Pfam" id="PF00384"/>
    </source>
</evidence>
<proteinExistence type="predicted"/>
<accession>X1UDB9</accession>
<feature type="domain" description="Molybdopterin oxidoreductase" evidence="2">
    <location>
        <begin position="19"/>
        <end position="217"/>
    </location>
</feature>
<dbReference type="InterPro" id="IPR006656">
    <property type="entry name" value="Mopterin_OxRdtase"/>
</dbReference>
<dbReference type="GO" id="GO:0022904">
    <property type="term" value="P:respiratory electron transport chain"/>
    <property type="evidence" value="ECO:0007669"/>
    <property type="project" value="TreeGrafter"/>
</dbReference>
<dbReference type="PANTHER" id="PTHR43105:SF14">
    <property type="entry name" value="FORMATE DEHYDROGENASE H"/>
    <property type="match status" value="1"/>
</dbReference>
<dbReference type="PANTHER" id="PTHR43105">
    <property type="entry name" value="RESPIRATORY NITRATE REDUCTASE"/>
    <property type="match status" value="1"/>
</dbReference>
<gene>
    <name evidence="3" type="ORF">S12H4_31980</name>
</gene>
<reference evidence="3" key="1">
    <citation type="journal article" date="2014" name="Front. Microbiol.">
        <title>High frequency of phylogenetically diverse reductive dehalogenase-homologous genes in deep subseafloor sedimentary metagenomes.</title>
        <authorList>
            <person name="Kawai M."/>
            <person name="Futagami T."/>
            <person name="Toyoda A."/>
            <person name="Takaki Y."/>
            <person name="Nishi S."/>
            <person name="Hori S."/>
            <person name="Arai W."/>
            <person name="Tsubouchi T."/>
            <person name="Morono Y."/>
            <person name="Uchiyama I."/>
            <person name="Ito T."/>
            <person name="Fujiyama A."/>
            <person name="Inagaki F."/>
            <person name="Takami H."/>
        </authorList>
    </citation>
    <scope>NUCLEOTIDE SEQUENCE</scope>
    <source>
        <strain evidence="3">Expedition CK06-06</strain>
    </source>
</reference>
<sequence length="276" mass="30022">TTGVTGQEIRTAARLYAEAGRAAIVYDTGITQHATGTDGVGALANLALLTGNIGRKGGGVYALQRENNGQGACDMGTLPKFLPGYQSVTDAQARGRFEERWGASLPAEPGLTTLEIMEQVKKGKIKGMYIVGENPVLSFPNSRLITEILTSLDFLVVQDLFLTETAKLANVVLSAASFAEKEGTFTNFEGRVNRVRKAIKPIGESLPDREIILRLADKMGSPMPYSSLQDVMSEIEELVPSYEDYTDSERQDELAYGEKGRTYGRQLLKGFARFSP</sequence>
<evidence type="ECO:0000313" key="3">
    <source>
        <dbReference type="EMBL" id="GAJ01562.1"/>
    </source>
</evidence>
<name>X1UDB9_9ZZZZ</name>
<organism evidence="3">
    <name type="scientific">marine sediment metagenome</name>
    <dbReference type="NCBI Taxonomy" id="412755"/>
    <lineage>
        <taxon>unclassified sequences</taxon>
        <taxon>metagenomes</taxon>
        <taxon>ecological metagenomes</taxon>
    </lineage>
</organism>
<dbReference type="Gene3D" id="3.40.50.740">
    <property type="match status" value="1"/>
</dbReference>
<dbReference type="InterPro" id="IPR050123">
    <property type="entry name" value="Prok_molybdopt-oxidoreductase"/>
</dbReference>
<dbReference type="Pfam" id="PF00384">
    <property type="entry name" value="Molybdopterin"/>
    <property type="match status" value="1"/>
</dbReference>
<dbReference type="GO" id="GO:0003954">
    <property type="term" value="F:NADH dehydrogenase activity"/>
    <property type="evidence" value="ECO:0007669"/>
    <property type="project" value="TreeGrafter"/>
</dbReference>
<dbReference type="GO" id="GO:0016020">
    <property type="term" value="C:membrane"/>
    <property type="evidence" value="ECO:0007669"/>
    <property type="project" value="TreeGrafter"/>
</dbReference>
<feature type="non-terminal residue" evidence="3">
    <location>
        <position position="276"/>
    </location>
</feature>
<evidence type="ECO:0000256" key="1">
    <source>
        <dbReference type="ARBA" id="ARBA00023002"/>
    </source>
</evidence>
<feature type="non-terminal residue" evidence="3">
    <location>
        <position position="1"/>
    </location>
</feature>